<evidence type="ECO:0000313" key="5">
    <source>
        <dbReference type="EMBL" id="MBL7631378.1"/>
    </source>
</evidence>
<keyword evidence="6" id="KW-1185">Reference proteome</keyword>
<feature type="coiled-coil region" evidence="1">
    <location>
        <begin position="193"/>
        <end position="220"/>
    </location>
</feature>
<evidence type="ECO:0000256" key="1">
    <source>
        <dbReference type="SAM" id="Coils"/>
    </source>
</evidence>
<protein>
    <submittedName>
        <fullName evidence="5">DUF4139 domain-containing protein</fullName>
    </submittedName>
</protein>
<dbReference type="PANTHER" id="PTHR31005:SF8">
    <property type="entry name" value="DUF4139 DOMAIN-CONTAINING PROTEIN"/>
    <property type="match status" value="1"/>
</dbReference>
<feature type="domain" description="DUF4139" evidence="3">
    <location>
        <begin position="253"/>
        <end position="574"/>
    </location>
</feature>
<evidence type="ECO:0000259" key="3">
    <source>
        <dbReference type="Pfam" id="PF13598"/>
    </source>
</evidence>
<evidence type="ECO:0000256" key="2">
    <source>
        <dbReference type="SAM" id="MobiDB-lite"/>
    </source>
</evidence>
<dbReference type="PANTHER" id="PTHR31005">
    <property type="entry name" value="DUF4139 DOMAIN-CONTAINING PROTEIN"/>
    <property type="match status" value="1"/>
</dbReference>
<accession>A0A937URQ7</accession>
<dbReference type="InterPro" id="IPR025554">
    <property type="entry name" value="DUF4140"/>
</dbReference>
<reference evidence="5" key="1">
    <citation type="submission" date="2020-12" db="EMBL/GenBank/DDBJ databases">
        <title>Genomic characterization of non-nitrogen-fixing Frankia strains.</title>
        <authorList>
            <person name="Carlos-Shanley C."/>
            <person name="Guerra T."/>
            <person name="Hahn D."/>
        </authorList>
    </citation>
    <scope>NUCLEOTIDE SEQUENCE</scope>
    <source>
        <strain evidence="5">CN6</strain>
    </source>
</reference>
<proteinExistence type="predicted"/>
<dbReference type="InterPro" id="IPR011935">
    <property type="entry name" value="CHP02231"/>
</dbReference>
<keyword evidence="1" id="KW-0175">Coiled coil</keyword>
<dbReference type="Pfam" id="PF13600">
    <property type="entry name" value="DUF4140"/>
    <property type="match status" value="1"/>
</dbReference>
<dbReference type="Pfam" id="PF13598">
    <property type="entry name" value="DUF4139"/>
    <property type="match status" value="1"/>
</dbReference>
<dbReference type="EMBL" id="JAEACQ010000269">
    <property type="protein sequence ID" value="MBL7631378.1"/>
    <property type="molecule type" value="Genomic_DNA"/>
</dbReference>
<organism evidence="5 6">
    <name type="scientific">Frankia nepalensis</name>
    <dbReference type="NCBI Taxonomy" id="1836974"/>
    <lineage>
        <taxon>Bacteria</taxon>
        <taxon>Bacillati</taxon>
        <taxon>Actinomycetota</taxon>
        <taxon>Actinomycetes</taxon>
        <taxon>Frankiales</taxon>
        <taxon>Frankiaceae</taxon>
        <taxon>Frankia</taxon>
    </lineage>
</organism>
<dbReference type="AlphaFoldDB" id="A0A937URQ7"/>
<dbReference type="Proteomes" id="UP000604475">
    <property type="component" value="Unassembled WGS sequence"/>
</dbReference>
<evidence type="ECO:0000259" key="4">
    <source>
        <dbReference type="Pfam" id="PF13600"/>
    </source>
</evidence>
<feature type="domain" description="DUF4140" evidence="4">
    <location>
        <begin position="30"/>
        <end position="141"/>
    </location>
</feature>
<comment type="caution">
    <text evidence="5">The sequence shown here is derived from an EMBL/GenBank/DDBJ whole genome shotgun (WGS) entry which is preliminary data.</text>
</comment>
<feature type="region of interest" description="Disordered" evidence="2">
    <location>
        <begin position="154"/>
        <end position="174"/>
    </location>
</feature>
<evidence type="ECO:0000313" key="6">
    <source>
        <dbReference type="Proteomes" id="UP000604475"/>
    </source>
</evidence>
<name>A0A937URQ7_9ACTN</name>
<gene>
    <name evidence="5" type="ORF">I7412_30305</name>
</gene>
<feature type="region of interest" description="Disordered" evidence="2">
    <location>
        <begin position="379"/>
        <end position="398"/>
    </location>
</feature>
<dbReference type="NCBIfam" id="TIGR02231">
    <property type="entry name" value="mucoidy inhibitor MuiA family protein"/>
    <property type="match status" value="1"/>
</dbReference>
<dbReference type="InterPro" id="IPR037291">
    <property type="entry name" value="DUF4139"/>
</dbReference>
<sequence>MVISMVDPDAPAHPTAQAATLVLDAPITAVVVYPRQARVTRRGTVTLPVGVATGTGQDGVAAPTERTVTLRGLPLGLDPDSVRVAGRGAVRVLGVDVAVETRARTADPELSTLEDELRALRRRAGELDDARETELARRKFLDVAARNGAASLARGWGAPSWDSGTSEPGTPGDPAVDEARRLAAAGAALGGQLAQLYARLREIADERDELNGRIAALTRALEVRRGYRPPDTRAVLVALEPAGGADGELDVELEVSYLVAEASWTARYDARLVDGVVTLTWFGMVTQSSGEDWPLCDLALSTARPALRSGLPELTPWYVDVARPVPVAAMYARAADAYAGAPLPPAAAAPGGAPMPKAALMAASVPPPVEHAVATVDTSGTAATYRPPRPVPVPADGRPHRTTLAVLHLEAELDYLTAPKLAAEAYLRASVTNSSPHTLLPGPVAIFHGADFVGTSSLELVPPGAEVELQLGVDDRLLVERELVSRATSRKVVGNLRRTDVGYEITLTNHTPRPAKVTVRDQVPVSRHEGITVKDLRTSPAVDEHTDLGQLTWTVELAPGAKRQIELGFRLEHNRGLDLTGWAE</sequence>